<name>C4GE30_9FIRM</name>
<evidence type="ECO:0000313" key="1">
    <source>
        <dbReference type="EMBL" id="EEP27282.1"/>
    </source>
</evidence>
<dbReference type="EMBL" id="ACIP02000007">
    <property type="protein sequence ID" value="EEP27282.1"/>
    <property type="molecule type" value="Genomic_DNA"/>
</dbReference>
<organism evidence="1 2">
    <name type="scientific">Shuttleworthella satelles DSM 14600</name>
    <dbReference type="NCBI Taxonomy" id="626523"/>
    <lineage>
        <taxon>Bacteria</taxon>
        <taxon>Bacillati</taxon>
        <taxon>Bacillota</taxon>
        <taxon>Clostridia</taxon>
        <taxon>Lachnospirales</taxon>
        <taxon>Lachnospiraceae</taxon>
        <taxon>Shuttleworthella</taxon>
    </lineage>
</organism>
<sequence>MLHLECIFKIVKNGKIVRQVQAKFSDSKHAAADSVSMQRKQKYRGMQRLIRKENHYVDPAIGKETTLLKKAKSLAENRSGIEGNIYQEDYKDVTENLTDELHYGNVSSGGTTLDDLQRAYDNPNAYAGAYEKAQVAREIRASASNMAAASMVTGGIASGITNMFAVFNDNKELAEAFHDVGADAIKSGIRGGATGALSTVIRYKGVKAGSALLSDSMSATVMAGGIIDGGVALYSYARGEISAEQLRDELVDTTAKAATTIYYTKAVTAIMGASVRPFIPIAVYTTASYVIIATREIIRNANLNAVEYNCLAAILEESTRQTKEAHEEFFKRVQECEERQRVMLNRFIDAFEYNIETGENYDQALYAIVSFADEAGIALQHVKFEDFSSAMKSKQTFRLE</sequence>
<dbReference type="AlphaFoldDB" id="C4GE30"/>
<reference evidence="1" key="1">
    <citation type="submission" date="2009-04" db="EMBL/GenBank/DDBJ databases">
        <authorList>
            <person name="Weinstock G."/>
            <person name="Sodergren E."/>
            <person name="Clifton S."/>
            <person name="Fulton L."/>
            <person name="Fulton B."/>
            <person name="Courtney L."/>
            <person name="Fronick C."/>
            <person name="Harrison M."/>
            <person name="Strong C."/>
            <person name="Farmer C."/>
            <person name="Delahaunty K."/>
            <person name="Markovic C."/>
            <person name="Hall O."/>
            <person name="Minx P."/>
            <person name="Tomlinson C."/>
            <person name="Mitreva M."/>
            <person name="Nelson J."/>
            <person name="Hou S."/>
            <person name="Wollam A."/>
            <person name="Pepin K.H."/>
            <person name="Johnson M."/>
            <person name="Bhonagiri V."/>
            <person name="Nash W.E."/>
            <person name="Warren W."/>
            <person name="Chinwalla A."/>
            <person name="Mardis E.R."/>
            <person name="Wilson R.K."/>
        </authorList>
    </citation>
    <scope>NUCLEOTIDE SEQUENCE [LARGE SCALE GENOMIC DNA]</scope>
    <source>
        <strain evidence="1">DSM 14600</strain>
    </source>
</reference>
<dbReference type="eggNOG" id="ENOG50309BC">
    <property type="taxonomic scope" value="Bacteria"/>
</dbReference>
<comment type="caution">
    <text evidence="1">The sequence shown here is derived from an EMBL/GenBank/DDBJ whole genome shotgun (WGS) entry which is preliminary data.</text>
</comment>
<dbReference type="HOGENOM" id="CLU_688665_0_0_9"/>
<gene>
    <name evidence="1" type="ORF">GCWU000342_01976</name>
</gene>
<dbReference type="Proteomes" id="UP000003494">
    <property type="component" value="Unassembled WGS sequence"/>
</dbReference>
<proteinExistence type="predicted"/>
<dbReference type="RefSeq" id="WP_006906957.1">
    <property type="nucleotide sequence ID" value="NZ_GG665867.1"/>
</dbReference>
<keyword evidence="2" id="KW-1185">Reference proteome</keyword>
<accession>C4GE30</accession>
<protein>
    <submittedName>
        <fullName evidence="1">Uncharacterized protein</fullName>
    </submittedName>
</protein>
<evidence type="ECO:0000313" key="2">
    <source>
        <dbReference type="Proteomes" id="UP000003494"/>
    </source>
</evidence>